<keyword evidence="1" id="KW-1185">Reference proteome</keyword>
<dbReference type="OrthoDB" id="654191at2759"/>
<dbReference type="KEGG" id="hazt:108669356"/>
<evidence type="ECO:0000313" key="2">
    <source>
        <dbReference type="RefSeq" id="XP_018012156.1"/>
    </source>
</evidence>
<evidence type="ECO:0000313" key="1">
    <source>
        <dbReference type="Proteomes" id="UP000694843"/>
    </source>
</evidence>
<dbReference type="GeneID" id="108669356"/>
<accession>A0A8B7NFD8</accession>
<dbReference type="AlphaFoldDB" id="A0A8B7NFD8"/>
<sequence>TYELPPYEDGVPWTVTSLAEGERAVASLANNIKPSRLVVLSTHTRPMPELGELLSSLAAHHTGDISLMPLDSFWRPAGLWGGDIGFILDKFSDRLDTIYGSFDTMYDSAQVCEYFRKQRLVAQMQRGRITAPKLQTGATRARTFKIGVRFDCNFFNWPVYFPKKIDDVCCVRGTPLSVSSNLRQRGCSVTRWHFPDLCDEDLAWMTGILY</sequence>
<gene>
    <name evidence="2" type="primary">LOC108669356</name>
</gene>
<name>A0A8B7NFD8_HYAAZ</name>
<dbReference type="RefSeq" id="XP_018012156.1">
    <property type="nucleotide sequence ID" value="XM_018156667.1"/>
</dbReference>
<feature type="non-terminal residue" evidence="2">
    <location>
        <position position="1"/>
    </location>
</feature>
<protein>
    <submittedName>
        <fullName evidence="2">Uncharacterized protein LOC108669356</fullName>
    </submittedName>
</protein>
<proteinExistence type="predicted"/>
<reference evidence="2" key="1">
    <citation type="submission" date="2025-08" db="UniProtKB">
        <authorList>
            <consortium name="RefSeq"/>
        </authorList>
    </citation>
    <scope>IDENTIFICATION</scope>
    <source>
        <tissue evidence="2">Whole organism</tissue>
    </source>
</reference>
<organism evidence="1 2">
    <name type="scientific">Hyalella azteca</name>
    <name type="common">Amphipod</name>
    <dbReference type="NCBI Taxonomy" id="294128"/>
    <lineage>
        <taxon>Eukaryota</taxon>
        <taxon>Metazoa</taxon>
        <taxon>Ecdysozoa</taxon>
        <taxon>Arthropoda</taxon>
        <taxon>Crustacea</taxon>
        <taxon>Multicrustacea</taxon>
        <taxon>Malacostraca</taxon>
        <taxon>Eumalacostraca</taxon>
        <taxon>Peracarida</taxon>
        <taxon>Amphipoda</taxon>
        <taxon>Senticaudata</taxon>
        <taxon>Talitrida</taxon>
        <taxon>Talitroidea</taxon>
        <taxon>Hyalellidae</taxon>
        <taxon>Hyalella</taxon>
    </lineage>
</organism>
<dbReference type="Proteomes" id="UP000694843">
    <property type="component" value="Unplaced"/>
</dbReference>